<accession>A0ABT6DKZ5</accession>
<dbReference type="Proteomes" id="UP001152321">
    <property type="component" value="Unassembled WGS sequence"/>
</dbReference>
<comment type="caution">
    <text evidence="1">The sequence shown here is derived from an EMBL/GenBank/DDBJ whole genome shotgun (WGS) entry which is preliminary data.</text>
</comment>
<protein>
    <submittedName>
        <fullName evidence="1">Uncharacterized protein</fullName>
    </submittedName>
</protein>
<gene>
    <name evidence="1" type="ORF">NWE73_12735</name>
</gene>
<dbReference type="Gene3D" id="3.10.290.10">
    <property type="entry name" value="RNA-binding S4 domain"/>
    <property type="match status" value="1"/>
</dbReference>
<keyword evidence="2" id="KW-1185">Reference proteome</keyword>
<evidence type="ECO:0000313" key="2">
    <source>
        <dbReference type="Proteomes" id="UP001152321"/>
    </source>
</evidence>
<organism evidence="1 2">
    <name type="scientific">Bdellovibrio svalbardensis</name>
    <dbReference type="NCBI Taxonomy" id="2972972"/>
    <lineage>
        <taxon>Bacteria</taxon>
        <taxon>Pseudomonadati</taxon>
        <taxon>Bdellovibrionota</taxon>
        <taxon>Bdellovibrionia</taxon>
        <taxon>Bdellovibrionales</taxon>
        <taxon>Pseudobdellovibrionaceae</taxon>
        <taxon>Bdellovibrio</taxon>
    </lineage>
</organism>
<sequence length="85" mass="9576">MSDNIPARPPKSFRIILDLPRSEKRMDNVLLKALREQNDNAKLKEISRAEFKELFTSGKILIKGQRAKPSSALATGTTYVDILGY</sequence>
<name>A0ABT6DKZ5_9BACT</name>
<reference evidence="1" key="1">
    <citation type="submission" date="2022-08" db="EMBL/GenBank/DDBJ databases">
        <title>Novel Bdellovibrio Species Isolated from Svalbard: Designation Bdellovibrio svalbardensis.</title>
        <authorList>
            <person name="Mitchell R.J."/>
            <person name="Choi S.Y."/>
        </authorList>
    </citation>
    <scope>NUCLEOTIDE SEQUENCE</scope>
    <source>
        <strain evidence="1">PAP01</strain>
    </source>
</reference>
<dbReference type="RefSeq" id="WP_277578714.1">
    <property type="nucleotide sequence ID" value="NZ_JANRMI010000003.1"/>
</dbReference>
<evidence type="ECO:0000313" key="1">
    <source>
        <dbReference type="EMBL" id="MDG0817239.1"/>
    </source>
</evidence>
<proteinExistence type="predicted"/>
<dbReference type="InterPro" id="IPR036986">
    <property type="entry name" value="S4_RNA-bd_sf"/>
</dbReference>
<dbReference type="EMBL" id="JANRMI010000003">
    <property type="protein sequence ID" value="MDG0817239.1"/>
    <property type="molecule type" value="Genomic_DNA"/>
</dbReference>